<comment type="caution">
    <text evidence="3">The sequence shown here is derived from an EMBL/GenBank/DDBJ whole genome shotgun (WGS) entry which is preliminary data.</text>
</comment>
<evidence type="ECO:0000256" key="1">
    <source>
        <dbReference type="SAM" id="Coils"/>
    </source>
</evidence>
<dbReference type="AlphaFoldDB" id="A0A0F8VJM3"/>
<organism evidence="3 4">
    <name type="scientific">Aspergillus rambellii</name>
    <dbReference type="NCBI Taxonomy" id="308745"/>
    <lineage>
        <taxon>Eukaryota</taxon>
        <taxon>Fungi</taxon>
        <taxon>Dikarya</taxon>
        <taxon>Ascomycota</taxon>
        <taxon>Pezizomycotina</taxon>
        <taxon>Eurotiomycetes</taxon>
        <taxon>Eurotiomycetidae</taxon>
        <taxon>Eurotiales</taxon>
        <taxon>Aspergillaceae</taxon>
        <taxon>Aspergillus</taxon>
        <taxon>Aspergillus subgen. Nidulantes</taxon>
    </lineage>
</organism>
<feature type="compositionally biased region" description="Basic and acidic residues" evidence="2">
    <location>
        <begin position="465"/>
        <end position="478"/>
    </location>
</feature>
<feature type="compositionally biased region" description="Polar residues" evidence="2">
    <location>
        <begin position="315"/>
        <end position="327"/>
    </location>
</feature>
<evidence type="ECO:0000313" key="4">
    <source>
        <dbReference type="Proteomes" id="UP000034291"/>
    </source>
</evidence>
<feature type="region of interest" description="Disordered" evidence="2">
    <location>
        <begin position="426"/>
        <end position="697"/>
    </location>
</feature>
<feature type="compositionally biased region" description="Basic and acidic residues" evidence="2">
    <location>
        <begin position="623"/>
        <end position="657"/>
    </location>
</feature>
<keyword evidence="1" id="KW-0175">Coiled coil</keyword>
<sequence length="735" mass="81535">MSPDVVGVDVNGDRDVDIDPHEADRQLQRSLELSCSSPDPTSYSRKHGRPSRITRSTSVESDFFSEVSGQFDDAEEAHSPLPPPTPITGASANASPSSYSVKRRRSNDWPNQQPPANHEAPSRRETISYRQLWPFQHHGKPSGSAHGSPRSPRPGRSGRRSRFVEGHMNDTVSEKPPSIFLRDGTMAGIQNETARSSSRQSGIFRFGKAIASAFHPFAGSWSNMSEIWKGPQEGHRGQETANDPLSQAERAYEELKRSGYKGTVKGRYMQSLQAAEAGLPDQTWKSIQEKMEYSSSSSRGGGGQHSRQHSGYGPSNESVTGSSSSLRPSFPDLRKAKSSLGIPSMKRADGTSSVRQHVDGEDQEVRHQKSRKDMQRQAKLLKRVSDLQDKLDRAQRELRELTGDDELLMRSLQGDKFYPQRFVPGALPSLPSERLLNDRAPTPECTTPLNPPLPEGAITTQEIAVKVRERADANDGRPRNVTPRRSNSNPGLLRADSRSRTPHSPSRKRKSPDPESRKPAPSDEQQQSSNPSRSETLAPPTRPPPPIPPSTEAAATTPSRKAKLPKTARGDSPGSVERKQKSRPSPAASENGRSPGEERASRPLRSANLRNRSVTPVLRMKKGRGDLRSASHIHEPDENKENQHHPDDMDETGKMLDQHTNQQEDPEADQNHPTPTPRSRRARYEYIPPVPPLPKDLAATAAKVDRRLAKEMGRRRVQVRNPGGDENFQWPEDIF</sequence>
<evidence type="ECO:0000313" key="3">
    <source>
        <dbReference type="EMBL" id="KKK23266.1"/>
    </source>
</evidence>
<feature type="compositionally biased region" description="Polar residues" evidence="2">
    <location>
        <begin position="88"/>
        <end position="100"/>
    </location>
</feature>
<feature type="compositionally biased region" description="Pro residues" evidence="2">
    <location>
        <begin position="540"/>
        <end position="549"/>
    </location>
</feature>
<reference evidence="3 4" key="1">
    <citation type="submission" date="2015-02" db="EMBL/GenBank/DDBJ databases">
        <title>Draft Genome Sequences of Two Closely-Related Aflatoxigenic Aspergillus Species Obtained from the Cote d'Ivoire.</title>
        <authorList>
            <person name="Moore G.G."/>
            <person name="Beltz S.B."/>
            <person name="Mack B.M."/>
        </authorList>
    </citation>
    <scope>NUCLEOTIDE SEQUENCE [LARGE SCALE GENOMIC DNA]</scope>
    <source>
        <strain evidence="3 4">SRRC1468</strain>
    </source>
</reference>
<feature type="compositionally biased region" description="Polar residues" evidence="2">
    <location>
        <begin position="28"/>
        <end position="43"/>
    </location>
</feature>
<accession>A0A0F8VJM3</accession>
<proteinExistence type="predicted"/>
<feature type="compositionally biased region" description="Basic and acidic residues" evidence="2">
    <location>
        <begin position="11"/>
        <end position="27"/>
    </location>
</feature>
<feature type="region of interest" description="Disordered" evidence="2">
    <location>
        <begin position="135"/>
        <end position="179"/>
    </location>
</feature>
<feature type="compositionally biased region" description="Basic and acidic residues" evidence="2">
    <location>
        <begin position="356"/>
        <end position="376"/>
    </location>
</feature>
<evidence type="ECO:0000256" key="2">
    <source>
        <dbReference type="SAM" id="MobiDB-lite"/>
    </source>
</evidence>
<feature type="compositionally biased region" description="Polar residues" evidence="2">
    <location>
        <begin position="523"/>
        <end position="535"/>
    </location>
</feature>
<feature type="region of interest" description="Disordered" evidence="2">
    <location>
        <begin position="290"/>
        <end position="377"/>
    </location>
</feature>
<evidence type="ECO:0008006" key="5">
    <source>
        <dbReference type="Google" id="ProtNLM"/>
    </source>
</evidence>
<name>A0A0F8VJM3_9EURO</name>
<dbReference type="EMBL" id="JZBS01001311">
    <property type="protein sequence ID" value="KKK23266.1"/>
    <property type="molecule type" value="Genomic_DNA"/>
</dbReference>
<dbReference type="STRING" id="308745.A0A0F8VJM3"/>
<feature type="compositionally biased region" description="Basic and acidic residues" evidence="2">
    <location>
        <begin position="511"/>
        <end position="521"/>
    </location>
</feature>
<feature type="coiled-coil region" evidence="1">
    <location>
        <begin position="377"/>
        <end position="404"/>
    </location>
</feature>
<dbReference type="OrthoDB" id="5226996at2759"/>
<gene>
    <name evidence="3" type="ORF">ARAM_003280</name>
</gene>
<feature type="compositionally biased region" description="Low complexity" evidence="2">
    <location>
        <begin position="141"/>
        <end position="150"/>
    </location>
</feature>
<dbReference type="Proteomes" id="UP000034291">
    <property type="component" value="Unassembled WGS sequence"/>
</dbReference>
<feature type="compositionally biased region" description="Low complexity" evidence="2">
    <location>
        <begin position="1"/>
        <end position="10"/>
    </location>
</feature>
<keyword evidence="4" id="KW-1185">Reference proteome</keyword>
<feature type="region of interest" description="Disordered" evidence="2">
    <location>
        <begin position="1"/>
        <end position="123"/>
    </location>
</feature>
<protein>
    <recommendedName>
        <fullName evidence="5">Nuclear RNA binding protein</fullName>
    </recommendedName>
</protein>
<feature type="region of interest" description="Disordered" evidence="2">
    <location>
        <begin position="713"/>
        <end position="735"/>
    </location>
</feature>